<keyword evidence="2 9" id="KW-0378">Hydrolase</keyword>
<dbReference type="InterPro" id="IPR032284">
    <property type="entry name" value="RecQ_Zn-bd"/>
</dbReference>
<name>A0ABY4CCZ3_9BACT</name>
<dbReference type="CDD" id="cd17920">
    <property type="entry name" value="DEXHc_RecQ"/>
    <property type="match status" value="1"/>
</dbReference>
<evidence type="ECO:0000256" key="1">
    <source>
        <dbReference type="ARBA" id="ARBA00022741"/>
    </source>
</evidence>
<dbReference type="EMBL" id="CP093442">
    <property type="protein sequence ID" value="UOF02842.1"/>
    <property type="molecule type" value="Genomic_DNA"/>
</dbReference>
<reference evidence="9" key="1">
    <citation type="submission" date="2022-03" db="EMBL/GenBank/DDBJ databases">
        <title>Genome Identification and Characterization of new species Bdellovibrio reynosense LBG001 sp. nov. from a Mexico soil sample.</title>
        <authorList>
            <person name="Camilli A."/>
            <person name="Ajao Y."/>
            <person name="Guo X."/>
        </authorList>
    </citation>
    <scope>NUCLEOTIDE SEQUENCE</scope>
    <source>
        <strain evidence="9">LBG001</strain>
    </source>
</reference>
<dbReference type="Pfam" id="PF00271">
    <property type="entry name" value="Helicase_C"/>
    <property type="match status" value="1"/>
</dbReference>
<dbReference type="GO" id="GO:0016787">
    <property type="term" value="F:hydrolase activity"/>
    <property type="evidence" value="ECO:0007669"/>
    <property type="project" value="UniProtKB-KW"/>
</dbReference>
<gene>
    <name evidence="9" type="ORF">MNR06_07735</name>
</gene>
<organism evidence="9 10">
    <name type="scientific">Bdellovibrio reynosensis</name>
    <dbReference type="NCBI Taxonomy" id="2835041"/>
    <lineage>
        <taxon>Bacteria</taxon>
        <taxon>Pseudomonadati</taxon>
        <taxon>Bdellovibrionota</taxon>
        <taxon>Bdellovibrionia</taxon>
        <taxon>Bdellovibrionales</taxon>
        <taxon>Pseudobdellovibrionaceae</taxon>
        <taxon>Bdellovibrio</taxon>
    </lineage>
</organism>
<evidence type="ECO:0000259" key="7">
    <source>
        <dbReference type="PROSITE" id="PS51192"/>
    </source>
</evidence>
<evidence type="ECO:0000256" key="4">
    <source>
        <dbReference type="ARBA" id="ARBA00022840"/>
    </source>
</evidence>
<dbReference type="RefSeq" id="WP_243540661.1">
    <property type="nucleotide sequence ID" value="NZ_CP093442.1"/>
</dbReference>
<sequence>MNWKFEPSILIPMVDLKQLLEQNFPFPGFRGEQEAILRKVWANEDLLALMPTGMGKSLCFQFPAKIRDGLVVVISPLIALMQDQVFKAQELGISATFLSSTLTRDERELRQSRLAKGEYKLLYVTPERFRKPEFLSAIKDRLIQLLAVDEAHCISQWGHDFRPDYSRLGEFRAILGNPPTLALTATATPEVQKDILQNLKMAEAEIISAGIERPNLGLSVHDVYGLDEKIRAIVGLRHQHPGTAIIYCSLIQTLKKISSSLHRMGVEHLVYHGDLSPQDRKRNQKKFISDEAPLMIATPAFGLGIDKNNVRLLVHTEMPNAIESYFQEVGRAGRDGKESFCHLFYDQDDVTIQMEFLKWSHPEPEFIRKVYQLIEEKRMQVDQDGFDFLREQMNFKNRRDFRVEAAVSILERWGCLEKSDDPFPFACVHEPTDEQFKAENGAEILKAQNTKLLKMVQWCTQDAECRLNRIYHYFGHNHETPCGKCDYCLSAGQ</sequence>
<dbReference type="Gene3D" id="1.10.10.10">
    <property type="entry name" value="Winged helix-like DNA-binding domain superfamily/Winged helix DNA-binding domain"/>
    <property type="match status" value="1"/>
</dbReference>
<dbReference type="PANTHER" id="PTHR13710">
    <property type="entry name" value="DNA HELICASE RECQ FAMILY MEMBER"/>
    <property type="match status" value="1"/>
</dbReference>
<evidence type="ECO:0000256" key="3">
    <source>
        <dbReference type="ARBA" id="ARBA00022806"/>
    </source>
</evidence>
<evidence type="ECO:0000313" key="10">
    <source>
        <dbReference type="Proteomes" id="UP000830116"/>
    </source>
</evidence>
<evidence type="ECO:0000256" key="6">
    <source>
        <dbReference type="ARBA" id="ARBA00044550"/>
    </source>
</evidence>
<dbReference type="InterPro" id="IPR027417">
    <property type="entry name" value="P-loop_NTPase"/>
</dbReference>
<accession>A0ABY4CCZ3</accession>
<evidence type="ECO:0000256" key="2">
    <source>
        <dbReference type="ARBA" id="ARBA00022801"/>
    </source>
</evidence>
<keyword evidence="10" id="KW-1185">Reference proteome</keyword>
<dbReference type="SMART" id="SM00490">
    <property type="entry name" value="HELICc"/>
    <property type="match status" value="1"/>
</dbReference>
<keyword evidence="1" id="KW-0547">Nucleotide-binding</keyword>
<dbReference type="InterPro" id="IPR014001">
    <property type="entry name" value="Helicase_ATP-bd"/>
</dbReference>
<dbReference type="SUPFAM" id="SSF52540">
    <property type="entry name" value="P-loop containing nucleoside triphosphate hydrolases"/>
    <property type="match status" value="1"/>
</dbReference>
<dbReference type="InterPro" id="IPR011545">
    <property type="entry name" value="DEAD/DEAH_box_helicase_dom"/>
</dbReference>
<dbReference type="SMART" id="SM00487">
    <property type="entry name" value="DEXDc"/>
    <property type="match status" value="1"/>
</dbReference>
<evidence type="ECO:0000259" key="8">
    <source>
        <dbReference type="PROSITE" id="PS51194"/>
    </source>
</evidence>
<dbReference type="NCBIfam" id="TIGR00614">
    <property type="entry name" value="recQ_fam"/>
    <property type="match status" value="1"/>
</dbReference>
<dbReference type="PANTHER" id="PTHR13710:SF150">
    <property type="entry name" value="ATP-DEPENDENT DNA HELICASE RECQ"/>
    <property type="match status" value="1"/>
</dbReference>
<dbReference type="GO" id="GO:0003678">
    <property type="term" value="F:DNA helicase activity"/>
    <property type="evidence" value="ECO:0007669"/>
    <property type="project" value="UniProtKB-EC"/>
</dbReference>
<protein>
    <recommendedName>
        <fullName evidence="5">ATP-dependent DNA helicase RecQ</fullName>
    </recommendedName>
    <alternativeName>
        <fullName evidence="6">DNA 3'-5' helicase RecQ</fullName>
    </alternativeName>
</protein>
<feature type="domain" description="Helicase ATP-binding" evidence="7">
    <location>
        <begin position="37"/>
        <end position="205"/>
    </location>
</feature>
<dbReference type="Gene3D" id="3.40.50.300">
    <property type="entry name" value="P-loop containing nucleotide triphosphate hydrolases"/>
    <property type="match status" value="2"/>
</dbReference>
<evidence type="ECO:0000313" key="9">
    <source>
        <dbReference type="EMBL" id="UOF02842.1"/>
    </source>
</evidence>
<feature type="domain" description="Helicase C-terminal" evidence="8">
    <location>
        <begin position="225"/>
        <end position="382"/>
    </location>
</feature>
<dbReference type="InterPro" id="IPR036388">
    <property type="entry name" value="WH-like_DNA-bd_sf"/>
</dbReference>
<dbReference type="Proteomes" id="UP000830116">
    <property type="component" value="Chromosome"/>
</dbReference>
<dbReference type="PROSITE" id="PS51192">
    <property type="entry name" value="HELICASE_ATP_BIND_1"/>
    <property type="match status" value="1"/>
</dbReference>
<proteinExistence type="predicted"/>
<dbReference type="InterPro" id="IPR001650">
    <property type="entry name" value="Helicase_C-like"/>
</dbReference>
<evidence type="ECO:0000256" key="5">
    <source>
        <dbReference type="ARBA" id="ARBA00044535"/>
    </source>
</evidence>
<dbReference type="Pfam" id="PF16124">
    <property type="entry name" value="RecQ_Zn_bind"/>
    <property type="match status" value="1"/>
</dbReference>
<dbReference type="InterPro" id="IPR004589">
    <property type="entry name" value="DNA_helicase_ATP-dep_RecQ"/>
</dbReference>
<dbReference type="Pfam" id="PF00270">
    <property type="entry name" value="DEAD"/>
    <property type="match status" value="1"/>
</dbReference>
<keyword evidence="4" id="KW-0067">ATP-binding</keyword>
<keyword evidence="3 9" id="KW-0347">Helicase</keyword>
<dbReference type="PROSITE" id="PS51194">
    <property type="entry name" value="HELICASE_CTER"/>
    <property type="match status" value="1"/>
</dbReference>